<keyword evidence="1" id="KW-0378">Hydrolase</keyword>
<dbReference type="Gene3D" id="3.40.50.1820">
    <property type="entry name" value="alpha/beta hydrolase"/>
    <property type="match status" value="1"/>
</dbReference>
<accession>A0A6N9I4A1</accession>
<dbReference type="GO" id="GO:0016787">
    <property type="term" value="F:hydrolase activity"/>
    <property type="evidence" value="ECO:0007669"/>
    <property type="project" value="UniProtKB-KW"/>
</dbReference>
<gene>
    <name evidence="1" type="ORF">GB993_06455</name>
</gene>
<dbReference type="Proteomes" id="UP000449209">
    <property type="component" value="Unassembled WGS sequence"/>
</dbReference>
<dbReference type="InterPro" id="IPR029058">
    <property type="entry name" value="AB_hydrolase_fold"/>
</dbReference>
<dbReference type="EMBL" id="WEZQ01000009">
    <property type="protein sequence ID" value="MYV17143.1"/>
    <property type="molecule type" value="Genomic_DNA"/>
</dbReference>
<evidence type="ECO:0000313" key="2">
    <source>
        <dbReference type="Proteomes" id="UP000449209"/>
    </source>
</evidence>
<dbReference type="RefSeq" id="WP_161003566.1">
    <property type="nucleotide sequence ID" value="NZ_WEZQ01000009.1"/>
</dbReference>
<dbReference type="InterPro" id="IPR010315">
    <property type="entry name" value="DUF915_hydro-like"/>
</dbReference>
<dbReference type="AlphaFoldDB" id="A0A6N9I4A1"/>
<dbReference type="OrthoDB" id="503948at2"/>
<name>A0A6N9I4A1_9LACO</name>
<sequence>MAAKKPASQRAIPTLMVHGFHGGTESFDPLIYQAKRTAGAQRVLVAEVGGGMAPTLIGHWPVGVKRPIIQVVFRDNHANWTTDAQWLNELLQVLKDRYGIQRYNAVGHSRGCLALVIANEHHPALRLKKLALVAGTYDSALFREDRIHENYFLRTGQPAIVHPEYQEIVAGAHNFPKHLPMLLIAGDLDNGSDSDGVVTLVSTTSLKSALNERHDHITQIIVHGRDAEHSALIRWNQRVKSAVIRFIWQAH</sequence>
<comment type="caution">
    <text evidence="1">The sequence shown here is derived from an EMBL/GenBank/DDBJ whole genome shotgun (WGS) entry which is preliminary data.</text>
</comment>
<proteinExistence type="predicted"/>
<reference evidence="1 2" key="1">
    <citation type="journal article" date="2019" name="Appl. Environ. Microbiol.">
        <title>Genetic determinants of hydroxycinnamic acid metabolism in heterofermentative lactobacilli.</title>
        <authorList>
            <person name="Gaur G."/>
            <person name="Oh J.H."/>
            <person name="Filannino P."/>
            <person name="Gobbetti M."/>
            <person name="van Pijkeren J.P."/>
            <person name="Ganzle M.G."/>
        </authorList>
    </citation>
    <scope>NUCLEOTIDE SEQUENCE [LARGE SCALE GENOMIC DNA]</scope>
    <source>
        <strain evidence="1 2">C5</strain>
    </source>
</reference>
<protein>
    <submittedName>
        <fullName evidence="1">Alpha/beta hydrolase</fullName>
    </submittedName>
</protein>
<organism evidence="1 2">
    <name type="scientific">Furfurilactobacillus milii</name>
    <dbReference type="NCBI Taxonomy" id="2888272"/>
    <lineage>
        <taxon>Bacteria</taxon>
        <taxon>Bacillati</taxon>
        <taxon>Bacillota</taxon>
        <taxon>Bacilli</taxon>
        <taxon>Lactobacillales</taxon>
        <taxon>Lactobacillaceae</taxon>
        <taxon>Furfurilactobacillus</taxon>
    </lineage>
</organism>
<evidence type="ECO:0000313" key="1">
    <source>
        <dbReference type="EMBL" id="MYV17143.1"/>
    </source>
</evidence>
<dbReference type="Pfam" id="PF06028">
    <property type="entry name" value="DUF915"/>
    <property type="match status" value="1"/>
</dbReference>
<dbReference type="SUPFAM" id="SSF53474">
    <property type="entry name" value="alpha/beta-Hydrolases"/>
    <property type="match status" value="1"/>
</dbReference>